<dbReference type="RefSeq" id="WP_091689059.1">
    <property type="nucleotide sequence ID" value="NZ_BAABFM010000011.1"/>
</dbReference>
<sequence length="277" mass="33185">MYCVIQEIELKKPNKNGHSKRLESKFMQMSISGKDVSHYWYCYSEERFERPIKKGYKISIHKSYRENGKVKKKQYVLCTVNYYDIADKWFSLYDYCDRRINLIAEVLGTDSETIYNLVETKLEPLIKSIKDEFMQTEEYKTHEEHERITTIHTARKIEFAEKYGCDKDKYNEIYDVFGNLMNKEKLEEVEANYKARKEYEEKSSSYYKQYYSNYNNYYSSGSSYSDSISSNHSAEDKDTLKQFYRVLSKKFHPDANINTDTSKQMQLLNQLKNEWGI</sequence>
<dbReference type="GO" id="GO:0006260">
    <property type="term" value="P:DNA replication"/>
    <property type="evidence" value="ECO:0007669"/>
    <property type="project" value="UniProtKB-KW"/>
</dbReference>
<evidence type="ECO:0000313" key="2">
    <source>
        <dbReference type="EMBL" id="SFO65465.1"/>
    </source>
</evidence>
<dbReference type="AlphaFoldDB" id="A0A1I5IY25"/>
<protein>
    <recommendedName>
        <fullName evidence="4">DnaJ domain-containing protein</fullName>
    </recommendedName>
</protein>
<evidence type="ECO:0008006" key="4">
    <source>
        <dbReference type="Google" id="ProtNLM"/>
    </source>
</evidence>
<accession>A0A1I5IY25</accession>
<dbReference type="OrthoDB" id="2053524at2"/>
<dbReference type="Proteomes" id="UP000198806">
    <property type="component" value="Unassembled WGS sequence"/>
</dbReference>
<evidence type="ECO:0000256" key="1">
    <source>
        <dbReference type="ARBA" id="ARBA00022705"/>
    </source>
</evidence>
<gene>
    <name evidence="2" type="ORF">SAMN04489757_15713</name>
</gene>
<reference evidence="2 3" key="1">
    <citation type="submission" date="2016-10" db="EMBL/GenBank/DDBJ databases">
        <authorList>
            <person name="de Groot N.N."/>
        </authorList>
    </citation>
    <scope>NUCLEOTIDE SEQUENCE [LARGE SCALE GENOMIC DNA]</scope>
    <source>
        <strain evidence="2 3">DSM 1283</strain>
    </source>
</reference>
<evidence type="ECO:0000313" key="3">
    <source>
        <dbReference type="Proteomes" id="UP000198806"/>
    </source>
</evidence>
<name>A0A1I5IY25_9FIRM</name>
<dbReference type="SUPFAM" id="SSF46565">
    <property type="entry name" value="Chaperone J-domain"/>
    <property type="match status" value="1"/>
</dbReference>
<dbReference type="InterPro" id="IPR036869">
    <property type="entry name" value="J_dom_sf"/>
</dbReference>
<keyword evidence="3" id="KW-1185">Reference proteome</keyword>
<keyword evidence="1" id="KW-0235">DNA replication</keyword>
<proteinExistence type="predicted"/>
<organism evidence="2 3">
    <name type="scientific">Anaerocolumna aminovalerica</name>
    <dbReference type="NCBI Taxonomy" id="1527"/>
    <lineage>
        <taxon>Bacteria</taxon>
        <taxon>Bacillati</taxon>
        <taxon>Bacillota</taxon>
        <taxon>Clostridia</taxon>
        <taxon>Lachnospirales</taxon>
        <taxon>Lachnospiraceae</taxon>
        <taxon>Anaerocolumna</taxon>
    </lineage>
</organism>
<dbReference type="STRING" id="1527.SAMN04489757_15713"/>
<dbReference type="EMBL" id="FOWD01000057">
    <property type="protein sequence ID" value="SFO65465.1"/>
    <property type="molecule type" value="Genomic_DNA"/>
</dbReference>